<dbReference type="PANTHER" id="PTHR11514:SF115">
    <property type="entry name" value="TRANSCRIPTION FACTOR"/>
    <property type="match status" value="1"/>
</dbReference>
<accession>A0A7J7MFT0</accession>
<dbReference type="CDD" id="cd11449">
    <property type="entry name" value="bHLH_AtAIB_like"/>
    <property type="match status" value="1"/>
</dbReference>
<dbReference type="SUPFAM" id="SSF47459">
    <property type="entry name" value="HLH, helix-loop-helix DNA-binding domain"/>
    <property type="match status" value="1"/>
</dbReference>
<dbReference type="GO" id="GO:0005634">
    <property type="term" value="C:nucleus"/>
    <property type="evidence" value="ECO:0007669"/>
    <property type="project" value="UniProtKB-SubCell"/>
</dbReference>
<dbReference type="InterPro" id="IPR036638">
    <property type="entry name" value="HLH_DNA-bd_sf"/>
</dbReference>
<sequence>MDELLLCSSSSLSPVFSNSQETTLTLQKKLQILVQSQPEWWTYAIFWRKSEDINGGLDLSWADGHLSRIKNKHSEKNGVFSDRKKVMMKGFQLLSNENSEDNGIGDGLVEGDVTDAEWFYMVSLTRCFAIGDGVVGRAFGSDEEIWLSGAQELQGYDCERVREAKMYGIQTFVCIPTTNGVIELGSSDLIKESWGLVHQAHSLFGSDVTELMVSKPQTEEQNMSFADIGMFPDIQQGGDAKKDGVMAAGLSSSLDSQHSDSEGSFMAAAFEKKRPKKRGRKPANGHENPLNHVQAERQRREKLNHRFYALRAVVPNVSRMDKASLLADAVSYINDLKGKVEELEGHLQRESKKVKKEHKCYTEDHRKANASTNVDLNSKSNEDVKMEVDIKIHGTDAIIRVQSENLSYPSAKLMDALRDLEFQVYHASVSGIKELIVQDVVVTLPDGFMISEESLKATLITKLEK</sequence>
<name>A0A7J7MFT0_9MAGN</name>
<gene>
    <name evidence="6" type="ORF">GIB67_000950</name>
</gene>
<dbReference type="Gene3D" id="4.10.280.10">
    <property type="entry name" value="Helix-loop-helix DNA-binding domain"/>
    <property type="match status" value="1"/>
</dbReference>
<evidence type="ECO:0000256" key="4">
    <source>
        <dbReference type="RuleBase" id="RU369104"/>
    </source>
</evidence>
<dbReference type="InterPro" id="IPR045084">
    <property type="entry name" value="AIB/MYC-like"/>
</dbReference>
<protein>
    <recommendedName>
        <fullName evidence="4">Transcription factor</fullName>
        <shortName evidence="4">bHLH transcription factor</shortName>
    </recommendedName>
    <alternativeName>
        <fullName evidence="4">Basic helix-loop-helix protein</fullName>
    </alternativeName>
</protein>
<evidence type="ECO:0000313" key="7">
    <source>
        <dbReference type="Proteomes" id="UP000541444"/>
    </source>
</evidence>
<keyword evidence="1 4" id="KW-0805">Transcription regulation</keyword>
<evidence type="ECO:0000256" key="3">
    <source>
        <dbReference type="ARBA" id="ARBA00023242"/>
    </source>
</evidence>
<keyword evidence="2 4" id="KW-0804">Transcription</keyword>
<evidence type="ECO:0000256" key="2">
    <source>
        <dbReference type="ARBA" id="ARBA00023163"/>
    </source>
</evidence>
<dbReference type="SMART" id="SM00353">
    <property type="entry name" value="HLH"/>
    <property type="match status" value="1"/>
</dbReference>
<dbReference type="InterPro" id="IPR011598">
    <property type="entry name" value="bHLH_dom"/>
</dbReference>
<dbReference type="GO" id="GO:0000976">
    <property type="term" value="F:transcription cis-regulatory region binding"/>
    <property type="evidence" value="ECO:0007669"/>
    <property type="project" value="TreeGrafter"/>
</dbReference>
<evidence type="ECO:0000256" key="1">
    <source>
        <dbReference type="ARBA" id="ARBA00023015"/>
    </source>
</evidence>
<feature type="domain" description="BHLH" evidence="5">
    <location>
        <begin position="287"/>
        <end position="336"/>
    </location>
</feature>
<dbReference type="Pfam" id="PF00010">
    <property type="entry name" value="HLH"/>
    <property type="match status" value="1"/>
</dbReference>
<dbReference type="GO" id="GO:0003700">
    <property type="term" value="F:DNA-binding transcription factor activity"/>
    <property type="evidence" value="ECO:0007669"/>
    <property type="project" value="InterPro"/>
</dbReference>
<evidence type="ECO:0000313" key="6">
    <source>
        <dbReference type="EMBL" id="KAF6153717.1"/>
    </source>
</evidence>
<dbReference type="Pfam" id="PF14215">
    <property type="entry name" value="bHLH-MYC_N"/>
    <property type="match status" value="1"/>
</dbReference>
<reference evidence="6 7" key="1">
    <citation type="journal article" date="2020" name="IScience">
        <title>Genome Sequencing of the Endangered Kingdonia uniflora (Circaeasteraceae, Ranunculales) Reveals Potential Mechanisms of Evolutionary Specialization.</title>
        <authorList>
            <person name="Sun Y."/>
            <person name="Deng T."/>
            <person name="Zhang A."/>
            <person name="Moore M.J."/>
            <person name="Landis J.B."/>
            <person name="Lin N."/>
            <person name="Zhang H."/>
            <person name="Zhang X."/>
            <person name="Huang J."/>
            <person name="Zhang X."/>
            <person name="Sun H."/>
            <person name="Wang H."/>
        </authorList>
    </citation>
    <scope>NUCLEOTIDE SEQUENCE [LARGE SCALE GENOMIC DNA]</scope>
    <source>
        <strain evidence="6">TB1705</strain>
        <tissue evidence="6">Leaf</tissue>
    </source>
</reference>
<comment type="subcellular location">
    <subcellularLocation>
        <location evidence="4">Nucleus</location>
    </subcellularLocation>
</comment>
<keyword evidence="7" id="KW-1185">Reference proteome</keyword>
<dbReference type="EMBL" id="JACGCM010001557">
    <property type="protein sequence ID" value="KAF6153717.1"/>
    <property type="molecule type" value="Genomic_DNA"/>
</dbReference>
<evidence type="ECO:0000259" key="5">
    <source>
        <dbReference type="PROSITE" id="PS50888"/>
    </source>
</evidence>
<dbReference type="InterPro" id="IPR025610">
    <property type="entry name" value="MYC/MYB_N"/>
</dbReference>
<dbReference type="PROSITE" id="PS50888">
    <property type="entry name" value="BHLH"/>
    <property type="match status" value="1"/>
</dbReference>
<dbReference type="OrthoDB" id="1926382at2759"/>
<dbReference type="GO" id="GO:0046983">
    <property type="term" value="F:protein dimerization activity"/>
    <property type="evidence" value="ECO:0007669"/>
    <property type="project" value="InterPro"/>
</dbReference>
<comment type="caution">
    <text evidence="6">The sequence shown here is derived from an EMBL/GenBank/DDBJ whole genome shotgun (WGS) entry which is preliminary data.</text>
</comment>
<proteinExistence type="predicted"/>
<dbReference type="Proteomes" id="UP000541444">
    <property type="component" value="Unassembled WGS sequence"/>
</dbReference>
<dbReference type="AlphaFoldDB" id="A0A7J7MFT0"/>
<organism evidence="6 7">
    <name type="scientific">Kingdonia uniflora</name>
    <dbReference type="NCBI Taxonomy" id="39325"/>
    <lineage>
        <taxon>Eukaryota</taxon>
        <taxon>Viridiplantae</taxon>
        <taxon>Streptophyta</taxon>
        <taxon>Embryophyta</taxon>
        <taxon>Tracheophyta</taxon>
        <taxon>Spermatophyta</taxon>
        <taxon>Magnoliopsida</taxon>
        <taxon>Ranunculales</taxon>
        <taxon>Circaeasteraceae</taxon>
        <taxon>Kingdonia</taxon>
    </lineage>
</organism>
<keyword evidence="3 4" id="KW-0539">Nucleus</keyword>
<dbReference type="PANTHER" id="PTHR11514">
    <property type="entry name" value="MYC"/>
    <property type="match status" value="1"/>
</dbReference>